<dbReference type="EMBL" id="HACG01031557">
    <property type="protein sequence ID" value="CEK78422.1"/>
    <property type="molecule type" value="Transcribed_RNA"/>
</dbReference>
<dbReference type="EMBL" id="HACG01031556">
    <property type="protein sequence ID" value="CEK78421.1"/>
    <property type="molecule type" value="Transcribed_RNA"/>
</dbReference>
<gene>
    <name evidence="2" type="primary">ORF110099</name>
    <name evidence="1" type="synonym">ORF110090</name>
</gene>
<evidence type="ECO:0000313" key="1">
    <source>
        <dbReference type="EMBL" id="CEK78421.1"/>
    </source>
</evidence>
<organism evidence="2">
    <name type="scientific">Arion vulgaris</name>
    <dbReference type="NCBI Taxonomy" id="1028688"/>
    <lineage>
        <taxon>Eukaryota</taxon>
        <taxon>Metazoa</taxon>
        <taxon>Spiralia</taxon>
        <taxon>Lophotrochozoa</taxon>
        <taxon>Mollusca</taxon>
        <taxon>Gastropoda</taxon>
        <taxon>Heterobranchia</taxon>
        <taxon>Euthyneura</taxon>
        <taxon>Panpulmonata</taxon>
        <taxon>Eupulmonata</taxon>
        <taxon>Stylommatophora</taxon>
        <taxon>Helicina</taxon>
        <taxon>Arionoidea</taxon>
        <taxon>Arionidae</taxon>
        <taxon>Arion</taxon>
    </lineage>
</organism>
<sequence>MKTSPSASPKAWYKSTAKKPNIVGGKETGGKALFDSTLNLKAIRFSAIELMLSFMPSCKEMMEQFWGTVNNVSVFYKVLVR</sequence>
<proteinExistence type="predicted"/>
<name>A0A0B7ACP8_9EUPU</name>
<protein>
    <submittedName>
        <fullName evidence="2">Uncharacterized protein</fullName>
    </submittedName>
</protein>
<accession>A0A0B7ACP8</accession>
<evidence type="ECO:0000313" key="2">
    <source>
        <dbReference type="EMBL" id="CEK78422.1"/>
    </source>
</evidence>
<dbReference type="AlphaFoldDB" id="A0A0B7ACP8"/>
<reference evidence="2" key="1">
    <citation type="submission" date="2014-12" db="EMBL/GenBank/DDBJ databases">
        <title>Insight into the proteome of Arion vulgaris.</title>
        <authorList>
            <person name="Aradska J."/>
            <person name="Bulat T."/>
            <person name="Smidak R."/>
            <person name="Sarate P."/>
            <person name="Gangsoo J."/>
            <person name="Sialana F."/>
            <person name="Bilban M."/>
            <person name="Lubec G."/>
        </authorList>
    </citation>
    <scope>NUCLEOTIDE SEQUENCE</scope>
    <source>
        <tissue evidence="2">Skin</tissue>
    </source>
</reference>